<evidence type="ECO:0008006" key="2">
    <source>
        <dbReference type="Google" id="ProtNLM"/>
    </source>
</evidence>
<accession>A0A382CFZ6</accession>
<proteinExistence type="predicted"/>
<dbReference type="AlphaFoldDB" id="A0A382CFZ6"/>
<protein>
    <recommendedName>
        <fullName evidence="2">DUF4177 domain-containing protein</fullName>
    </recommendedName>
</protein>
<dbReference type="Pfam" id="PF13783">
    <property type="entry name" value="DUF4177"/>
    <property type="match status" value="1"/>
</dbReference>
<organism evidence="1">
    <name type="scientific">marine metagenome</name>
    <dbReference type="NCBI Taxonomy" id="408172"/>
    <lineage>
        <taxon>unclassified sequences</taxon>
        <taxon>metagenomes</taxon>
        <taxon>ecological metagenomes</taxon>
    </lineage>
</organism>
<dbReference type="InterPro" id="IPR025234">
    <property type="entry name" value="YjzH-like"/>
</dbReference>
<dbReference type="EMBL" id="UINC01034218">
    <property type="protein sequence ID" value="SVB24722.1"/>
    <property type="molecule type" value="Genomic_DNA"/>
</dbReference>
<name>A0A382CFZ6_9ZZZZ</name>
<gene>
    <name evidence="1" type="ORF">METZ01_LOCUS177576</name>
</gene>
<reference evidence="1" key="1">
    <citation type="submission" date="2018-05" db="EMBL/GenBank/DDBJ databases">
        <authorList>
            <person name="Lanie J.A."/>
            <person name="Ng W.-L."/>
            <person name="Kazmierczak K.M."/>
            <person name="Andrzejewski T.M."/>
            <person name="Davidsen T.M."/>
            <person name="Wayne K.J."/>
            <person name="Tettelin H."/>
            <person name="Glass J.I."/>
            <person name="Rusch D."/>
            <person name="Podicherti R."/>
            <person name="Tsui H.-C.T."/>
            <person name="Winkler M.E."/>
        </authorList>
    </citation>
    <scope>NUCLEOTIDE SEQUENCE</scope>
</reference>
<evidence type="ECO:0000313" key="1">
    <source>
        <dbReference type="EMBL" id="SVB24722.1"/>
    </source>
</evidence>
<sequence length="53" mass="6294">MTQWEYRIVENTDAMYSEIAEMLNDLGSQGWELVSVRGKKHGKLKVFYFKRPL</sequence>